<comment type="caution">
    <text evidence="2">The sequence shown here is derived from an EMBL/GenBank/DDBJ whole genome shotgun (WGS) entry which is preliminary data.</text>
</comment>
<evidence type="ECO:0008006" key="4">
    <source>
        <dbReference type="Google" id="ProtNLM"/>
    </source>
</evidence>
<dbReference type="Proteomes" id="UP000679691">
    <property type="component" value="Unassembled WGS sequence"/>
</dbReference>
<dbReference type="AlphaFoldDB" id="A0A8T4HAT4"/>
<keyword evidence="1" id="KW-0732">Signal</keyword>
<protein>
    <recommendedName>
        <fullName evidence="4">CarboxypepD_reg-like domain-containing protein</fullName>
    </recommendedName>
</protein>
<dbReference type="RefSeq" id="WP_353547726.1">
    <property type="nucleotide sequence ID" value="NZ_JAGKSB010000014.1"/>
</dbReference>
<sequence length="249" mass="28687">MKTSYYILFLLFFCRTAAVAQEVEGIVFDKRTKQRIAQVMIHNINTGISVFNNTRGEFTLKAAQGDILITAVKGYFPDTIRIANEPVLMVALNRESIYIDEVSVIAKQSPEEILKKRQEEYEKAFRLSSSGDAFSIGANGAGLSVDWLYGLFSKERKNAKRLRTWIENDYKEDIIDAKFTKELVIKTTGLSGEQLLNFMHTFRPSYDFILTANDYQLTQYIKNKLIQYKRNPNRFRIEPLPKISLDVNN</sequence>
<organism evidence="2 3">
    <name type="scientific">Rhinopithecimicrobium faecis</name>
    <dbReference type="NCBI Taxonomy" id="2820698"/>
    <lineage>
        <taxon>Bacteria</taxon>
        <taxon>Pseudomonadati</taxon>
        <taxon>Bacteroidota</taxon>
        <taxon>Sphingobacteriia</taxon>
        <taxon>Sphingobacteriales</taxon>
        <taxon>Sphingobacteriaceae</taxon>
        <taxon>Rhinopithecimicrobium</taxon>
    </lineage>
</organism>
<gene>
    <name evidence="2" type="ORF">J5U18_11755</name>
</gene>
<name>A0A8T4HAT4_9SPHI</name>
<proteinExistence type="predicted"/>
<accession>A0A8T4HAT4</accession>
<reference evidence="2" key="1">
    <citation type="submission" date="2021-03" db="EMBL/GenBank/DDBJ databases">
        <authorList>
            <person name="Lu T."/>
            <person name="Wang Q."/>
            <person name="Han X."/>
        </authorList>
    </citation>
    <scope>NUCLEOTIDE SEQUENCE</scope>
    <source>
        <strain evidence="2">WQ 2009</strain>
    </source>
</reference>
<keyword evidence="3" id="KW-1185">Reference proteome</keyword>
<evidence type="ECO:0000313" key="3">
    <source>
        <dbReference type="Proteomes" id="UP000679691"/>
    </source>
</evidence>
<feature type="signal peptide" evidence="1">
    <location>
        <begin position="1"/>
        <end position="20"/>
    </location>
</feature>
<evidence type="ECO:0000313" key="2">
    <source>
        <dbReference type="EMBL" id="MBP3944220.1"/>
    </source>
</evidence>
<dbReference type="InterPro" id="IPR008969">
    <property type="entry name" value="CarboxyPept-like_regulatory"/>
</dbReference>
<feature type="chain" id="PRO_5035883332" description="CarboxypepD_reg-like domain-containing protein" evidence="1">
    <location>
        <begin position="21"/>
        <end position="249"/>
    </location>
</feature>
<evidence type="ECO:0000256" key="1">
    <source>
        <dbReference type="SAM" id="SignalP"/>
    </source>
</evidence>
<dbReference type="EMBL" id="JAGKSB010000014">
    <property type="protein sequence ID" value="MBP3944220.1"/>
    <property type="molecule type" value="Genomic_DNA"/>
</dbReference>
<dbReference type="SUPFAM" id="SSF49464">
    <property type="entry name" value="Carboxypeptidase regulatory domain-like"/>
    <property type="match status" value="1"/>
</dbReference>